<dbReference type="PRINTS" id="PR00380">
    <property type="entry name" value="KINESINHEAVY"/>
</dbReference>
<proteinExistence type="inferred from homology"/>
<dbReference type="Proteomes" id="UP001642484">
    <property type="component" value="Unassembled WGS sequence"/>
</dbReference>
<dbReference type="PANTHER" id="PTHR47969:SF15">
    <property type="entry name" value="CHROMOSOME-ASSOCIATED KINESIN KIF4A-RELATED"/>
    <property type="match status" value="1"/>
</dbReference>
<evidence type="ECO:0000313" key="9">
    <source>
        <dbReference type="Proteomes" id="UP001642484"/>
    </source>
</evidence>
<feature type="domain" description="Kinesin motor" evidence="7">
    <location>
        <begin position="18"/>
        <end position="356"/>
    </location>
</feature>
<dbReference type="PANTHER" id="PTHR47969">
    <property type="entry name" value="CHROMOSOME-ASSOCIATED KINESIN KIF4A-RELATED"/>
    <property type="match status" value="1"/>
</dbReference>
<dbReference type="PROSITE" id="PS00411">
    <property type="entry name" value="KINESIN_MOTOR_1"/>
    <property type="match status" value="1"/>
</dbReference>
<keyword evidence="4 6" id="KW-0067">ATP-binding</keyword>
<keyword evidence="6" id="KW-0505">Motor protein</keyword>
<gene>
    <name evidence="8" type="ORF">CCMP2556_LOCUS47044</name>
</gene>
<keyword evidence="2" id="KW-0963">Cytoplasm</keyword>
<accession>A0ABP0RGW4</accession>
<evidence type="ECO:0000259" key="7">
    <source>
        <dbReference type="PROSITE" id="PS50067"/>
    </source>
</evidence>
<dbReference type="InterPro" id="IPR019821">
    <property type="entry name" value="Kinesin_motor_CS"/>
</dbReference>
<comment type="subcellular location">
    <subcellularLocation>
        <location evidence="1">Cytoplasm</location>
    </subcellularLocation>
</comment>
<dbReference type="InterPro" id="IPR027640">
    <property type="entry name" value="Kinesin-like_fam"/>
</dbReference>
<dbReference type="InterPro" id="IPR000073">
    <property type="entry name" value="AB_hydrolase_1"/>
</dbReference>
<dbReference type="SMART" id="SM00129">
    <property type="entry name" value="KISc"/>
    <property type="match status" value="1"/>
</dbReference>
<sequence length="1084" mass="118045">MSRVRASSAPAPKGLKRPVKVCVRVRPVLEREVENGCYHGCIAMAHERVYISTEDKPVLIGSKDDPPPEGVKVYPGFDGLLDQDSSQEDCFQVAGRETVDGVLWGLNGALMAYGQTSTGKTHTMVGDKSRPGLCLKAAAHLFSEAGLLGSQIEVTASFLQLYLNHITDLLVKDGHEKKLKLREVVEEDFVDTRVEGLSSRPVKSMDDVEALLEEGNRRRQQACTALNASSSRSHAVLILNVTLWQGGTEEENATDAKLYLVDLAGSERVKDSCATGDRLTEAVHINKSLFALQGVVAALADGNPFVPYRNDPLTQLLRPALGGNCCTTLVATVSPAQKPLGERVRVVLAGELQRRQGLAAPLPKPKRKRHSRESEGTLNFASSCRRIKGEVFVNSVRKPRPWEEKPKEEPTKTEEPECPWASLAALDAASVMESQMLDTAHGQIHVLTCGPADGEAVLLLHGCPSDAWTWKWLFPPLLYSKYRAIAIDMPGFGSSPGTRLGSRSELNNAKGGPLDICCAVLDALGVQKANVVGYDWGAGIALSMALLRKTRVNKIVPFHPSYSPPKGENLGVMPVPVLVLWVKEDQFHNLTKWRKHFQALPSSKRELEVYSLGSRWKPGMSLGSDPQLGPQLQRRILAFLAGEVAAPVAGALEKRLEAKAATAAGQLVVHAQNVVVADALADAGDVAKQLREVADPTLAAVQQFKEFPGEYAWMNMDGWLWRSVAVGLWSAGRLAALYAQRLTGSSASSAALFGALPEMSPEALSDPNILVNLGLWSQAPEGWERMRHTPRYCVGRKVLVRQKVIFKPSDSDFMCVSSSGADRTTSKAELKGKSKENADTWLVEVTEAGGSRRMAEVPKAEVLRLNQRHDLAKNGKHVLLEDGLKCDYSSPLCRAKLCEIALALSPVVKNLDFNTADGGEAVQLKALEVIRKCLDIITFQKGLDRGRSCATCDDVAKMACHGQGHCHTVSSTMAAFLFPFAQVLGLDVKYRGGYSWGGVNMGEPADETVEVADSPERHQWLEVTLRPSLQSYVCDLWVADAVGNDALKWPISEAYQNRLYPNGSFNIGQQSCPEEATDLDLPEL</sequence>
<evidence type="ECO:0000313" key="8">
    <source>
        <dbReference type="EMBL" id="CAK9099410.1"/>
    </source>
</evidence>
<dbReference type="InterPro" id="IPR029058">
    <property type="entry name" value="AB_hydrolase_fold"/>
</dbReference>
<evidence type="ECO:0000256" key="4">
    <source>
        <dbReference type="ARBA" id="ARBA00022840"/>
    </source>
</evidence>
<dbReference type="Gene3D" id="3.40.50.1820">
    <property type="entry name" value="alpha/beta hydrolase"/>
    <property type="match status" value="1"/>
</dbReference>
<evidence type="ECO:0000256" key="2">
    <source>
        <dbReference type="ARBA" id="ARBA00022490"/>
    </source>
</evidence>
<dbReference type="InterPro" id="IPR027417">
    <property type="entry name" value="P-loop_NTPase"/>
</dbReference>
<reference evidence="8 9" key="1">
    <citation type="submission" date="2024-02" db="EMBL/GenBank/DDBJ databases">
        <authorList>
            <person name="Chen Y."/>
            <person name="Shah S."/>
            <person name="Dougan E. K."/>
            <person name="Thang M."/>
            <person name="Chan C."/>
        </authorList>
    </citation>
    <scope>NUCLEOTIDE SEQUENCE [LARGE SCALE GENOMIC DNA]</scope>
</reference>
<evidence type="ECO:0000256" key="1">
    <source>
        <dbReference type="ARBA" id="ARBA00004496"/>
    </source>
</evidence>
<dbReference type="InterPro" id="IPR001752">
    <property type="entry name" value="Kinesin_motor_dom"/>
</dbReference>
<dbReference type="SUPFAM" id="SSF52540">
    <property type="entry name" value="P-loop containing nucleoside triphosphate hydrolases"/>
    <property type="match status" value="1"/>
</dbReference>
<dbReference type="Pfam" id="PF00225">
    <property type="entry name" value="Kinesin"/>
    <property type="match status" value="1"/>
</dbReference>
<evidence type="ECO:0000256" key="3">
    <source>
        <dbReference type="ARBA" id="ARBA00022741"/>
    </source>
</evidence>
<dbReference type="SUPFAM" id="SSF53474">
    <property type="entry name" value="alpha/beta-Hydrolases"/>
    <property type="match status" value="1"/>
</dbReference>
<keyword evidence="3 6" id="KW-0547">Nucleotide-binding</keyword>
<organism evidence="8 9">
    <name type="scientific">Durusdinium trenchii</name>
    <dbReference type="NCBI Taxonomy" id="1381693"/>
    <lineage>
        <taxon>Eukaryota</taxon>
        <taxon>Sar</taxon>
        <taxon>Alveolata</taxon>
        <taxon>Dinophyceae</taxon>
        <taxon>Suessiales</taxon>
        <taxon>Symbiodiniaceae</taxon>
        <taxon>Durusdinium</taxon>
    </lineage>
</organism>
<keyword evidence="5" id="KW-0175">Coiled coil</keyword>
<protein>
    <recommendedName>
        <fullName evidence="7">Kinesin motor domain-containing protein</fullName>
    </recommendedName>
</protein>
<feature type="binding site" evidence="6">
    <location>
        <begin position="114"/>
        <end position="121"/>
    </location>
    <ligand>
        <name>ATP</name>
        <dbReference type="ChEBI" id="CHEBI:30616"/>
    </ligand>
</feature>
<dbReference type="InterPro" id="IPR036961">
    <property type="entry name" value="Kinesin_motor_dom_sf"/>
</dbReference>
<keyword evidence="9" id="KW-1185">Reference proteome</keyword>
<comment type="similarity">
    <text evidence="6">Belongs to the TRAFAC class myosin-kinesin ATPase superfamily. Kinesin family.</text>
</comment>
<evidence type="ECO:0000256" key="6">
    <source>
        <dbReference type="PROSITE-ProRule" id="PRU00283"/>
    </source>
</evidence>
<dbReference type="EMBL" id="CAXAMN010025951">
    <property type="protein sequence ID" value="CAK9099410.1"/>
    <property type="molecule type" value="Genomic_DNA"/>
</dbReference>
<dbReference type="PROSITE" id="PS50067">
    <property type="entry name" value="KINESIN_MOTOR_2"/>
    <property type="match status" value="1"/>
</dbReference>
<dbReference type="Gene3D" id="3.40.850.10">
    <property type="entry name" value="Kinesin motor domain"/>
    <property type="match status" value="1"/>
</dbReference>
<evidence type="ECO:0000256" key="5">
    <source>
        <dbReference type="ARBA" id="ARBA00023054"/>
    </source>
</evidence>
<name>A0ABP0RGW4_9DINO</name>
<comment type="caution">
    <text evidence="8">The sequence shown here is derived from an EMBL/GenBank/DDBJ whole genome shotgun (WGS) entry which is preliminary data.</text>
</comment>
<dbReference type="Pfam" id="PF00561">
    <property type="entry name" value="Abhydrolase_1"/>
    <property type="match status" value="1"/>
</dbReference>